<organism evidence="1 2">
    <name type="scientific">Willisornis vidua</name>
    <name type="common">Xingu scale-backed antbird</name>
    <dbReference type="NCBI Taxonomy" id="1566151"/>
    <lineage>
        <taxon>Eukaryota</taxon>
        <taxon>Metazoa</taxon>
        <taxon>Chordata</taxon>
        <taxon>Craniata</taxon>
        <taxon>Vertebrata</taxon>
        <taxon>Euteleostomi</taxon>
        <taxon>Archelosauria</taxon>
        <taxon>Archosauria</taxon>
        <taxon>Dinosauria</taxon>
        <taxon>Saurischia</taxon>
        <taxon>Theropoda</taxon>
        <taxon>Coelurosauria</taxon>
        <taxon>Aves</taxon>
        <taxon>Neognathae</taxon>
        <taxon>Neoaves</taxon>
        <taxon>Telluraves</taxon>
        <taxon>Australaves</taxon>
        <taxon>Passeriformes</taxon>
        <taxon>Thamnophilidae</taxon>
        <taxon>Willisornis</taxon>
    </lineage>
</organism>
<evidence type="ECO:0000313" key="1">
    <source>
        <dbReference type="EMBL" id="KAJ7411535.1"/>
    </source>
</evidence>
<protein>
    <submittedName>
        <fullName evidence="1">Uncharacterized protein</fullName>
    </submittedName>
</protein>
<keyword evidence="2" id="KW-1185">Reference proteome</keyword>
<dbReference type="EMBL" id="WHWB01034315">
    <property type="protein sequence ID" value="KAJ7411535.1"/>
    <property type="molecule type" value="Genomic_DNA"/>
</dbReference>
<dbReference type="Proteomes" id="UP001145742">
    <property type="component" value="Unassembled WGS sequence"/>
</dbReference>
<comment type="caution">
    <text evidence="1">The sequence shown here is derived from an EMBL/GenBank/DDBJ whole genome shotgun (WGS) entry which is preliminary data.</text>
</comment>
<name>A0ABQ9D413_9PASS</name>
<proteinExistence type="predicted"/>
<gene>
    <name evidence="1" type="ORF">WISP_102371</name>
</gene>
<evidence type="ECO:0000313" key="2">
    <source>
        <dbReference type="Proteomes" id="UP001145742"/>
    </source>
</evidence>
<accession>A0ABQ9D413</accession>
<sequence length="136" mass="15011">MNGVSPRILIGGQSGPLVAVNMAKAEVLFQGVLVSLLRGSSLAAAGGKFTIQHKHRLSNLKRAAENAQVDGFKRKSGYKSGPRITESVKLEEDDPTRIIEYNSWSCTGPSPRVTLCVSRYKNTYDQMIMENFEKEH</sequence>
<reference evidence="1" key="1">
    <citation type="submission" date="2019-10" db="EMBL/GenBank/DDBJ databases">
        <authorList>
            <person name="Soares A.E.R."/>
            <person name="Aleixo A."/>
            <person name="Schneider P."/>
            <person name="Miyaki C.Y."/>
            <person name="Schneider M.P."/>
            <person name="Mello C."/>
            <person name="Vasconcelos A.T.R."/>
        </authorList>
    </citation>
    <scope>NUCLEOTIDE SEQUENCE</scope>
    <source>
        <tissue evidence="1">Muscle</tissue>
    </source>
</reference>